<dbReference type="Proteomes" id="UP001217089">
    <property type="component" value="Unassembled WGS sequence"/>
</dbReference>
<dbReference type="PROSITE" id="PS50125">
    <property type="entry name" value="GUANYLATE_CYCLASE_2"/>
    <property type="match status" value="1"/>
</dbReference>
<keyword evidence="5 8" id="KW-0472">Membrane</keyword>
<feature type="transmembrane region" description="Helical" evidence="8">
    <location>
        <begin position="329"/>
        <end position="350"/>
    </location>
</feature>
<keyword evidence="2 8" id="KW-0812">Transmembrane</keyword>
<feature type="transmembrane region" description="Helical" evidence="8">
    <location>
        <begin position="32"/>
        <end position="53"/>
    </location>
</feature>
<evidence type="ECO:0000313" key="11">
    <source>
        <dbReference type="Proteomes" id="UP001217089"/>
    </source>
</evidence>
<evidence type="ECO:0000313" key="10">
    <source>
        <dbReference type="EMBL" id="KAJ8320156.1"/>
    </source>
</evidence>
<dbReference type="InterPro" id="IPR013587">
    <property type="entry name" value="Nitrate/nitrite_sensing"/>
</dbReference>
<comment type="subcellular location">
    <subcellularLocation>
        <location evidence="1">Membrane</location>
    </subcellularLocation>
</comment>
<gene>
    <name evidence="10" type="ORF">KUTeg_001743</name>
</gene>
<comment type="caution">
    <text evidence="10">The sequence shown here is derived from an EMBL/GenBank/DDBJ whole genome shotgun (WGS) entry which is preliminary data.</text>
</comment>
<evidence type="ECO:0000256" key="3">
    <source>
        <dbReference type="ARBA" id="ARBA00022741"/>
    </source>
</evidence>
<proteinExistence type="inferred from homology"/>
<evidence type="ECO:0000256" key="4">
    <source>
        <dbReference type="ARBA" id="ARBA00022989"/>
    </source>
</evidence>
<name>A0ABQ9FVH6_TEGGR</name>
<evidence type="ECO:0000256" key="8">
    <source>
        <dbReference type="SAM" id="Phobius"/>
    </source>
</evidence>
<dbReference type="SUPFAM" id="SSF55073">
    <property type="entry name" value="Nucleotide cyclase"/>
    <property type="match status" value="1"/>
</dbReference>
<sequence>MTREENYNDNIVIVTRGKCLTDPISTSGKRLLLFRLVAVVIIPLCGLTVFGALKLAESLHDRAMMADAKAQVQRGIDIGEFIDAVQLERIQTMHSLQNNRKQDSADVQAAFKQTMDSIKLIPKWPVCGFQTSDDLERYLVRERAQISTQTDENETSIYFHILRYYTDINSCFVKVFQTLVGEIEHKTLWKEVVAYKTIVLAKENVGIYMTIGEYYFTIGNVSQIEYNDLRCNAEMAKDNIEVIKSYSLVAEQIVEKHKSHNSQIIADFDTFDRTSKAYYHYSNASVELGHAFIDVALAYLDILHQIKSDLESYILHSIESETDIAENTVMLMAFIFIISAITAPIVVTMLHRLASKLQTIALDLTVKSKNLDDEKKRAQDLLHQMLPHEIALQLQRKQTVAAEFFESATIFFSDIVGFTTMSSKITPLQVIEFLNKLYAFFDDCLDIYDVYKVETIGDAYMVVSGIPVSNGNRHALEIGLMALDLMERTKTFSIPHLPNEKLQVRVGCHTGPCAAGVVGNKMPRYCLFGDTVNTASRMESTSLPLRIHISKFCKAALDDIGGFTTEYRGEIEVKV</sequence>
<dbReference type="EMBL" id="JARBDR010000141">
    <property type="protein sequence ID" value="KAJ8320156.1"/>
    <property type="molecule type" value="Genomic_DNA"/>
</dbReference>
<keyword evidence="11" id="KW-1185">Reference proteome</keyword>
<dbReference type="InterPro" id="IPR050401">
    <property type="entry name" value="Cyclic_nucleotide_synthase"/>
</dbReference>
<dbReference type="Gene3D" id="6.10.250.780">
    <property type="match status" value="1"/>
</dbReference>
<dbReference type="Pfam" id="PF00211">
    <property type="entry name" value="Guanylate_cyc"/>
    <property type="match status" value="1"/>
</dbReference>
<dbReference type="Gene3D" id="3.30.70.1230">
    <property type="entry name" value="Nucleotide cyclase"/>
    <property type="match status" value="1"/>
</dbReference>
<dbReference type="InterPro" id="IPR001054">
    <property type="entry name" value="A/G_cyclase"/>
</dbReference>
<dbReference type="SMART" id="SM00044">
    <property type="entry name" value="CYCc"/>
    <property type="match status" value="1"/>
</dbReference>
<dbReference type="PANTHER" id="PTHR11920">
    <property type="entry name" value="GUANYLYL CYCLASE"/>
    <property type="match status" value="1"/>
</dbReference>
<dbReference type="InterPro" id="IPR018297">
    <property type="entry name" value="A/G_cyclase_CS"/>
</dbReference>
<dbReference type="PANTHER" id="PTHR11920:SF499">
    <property type="entry name" value="GUANYLATE CYCLASE DOMAIN-CONTAINING PROTEIN"/>
    <property type="match status" value="1"/>
</dbReference>
<evidence type="ECO:0000256" key="2">
    <source>
        <dbReference type="ARBA" id="ARBA00022692"/>
    </source>
</evidence>
<evidence type="ECO:0000256" key="1">
    <source>
        <dbReference type="ARBA" id="ARBA00004370"/>
    </source>
</evidence>
<dbReference type="PROSITE" id="PS00452">
    <property type="entry name" value="GUANYLATE_CYCLASE_1"/>
    <property type="match status" value="1"/>
</dbReference>
<evidence type="ECO:0000256" key="6">
    <source>
        <dbReference type="ARBA" id="ARBA00023239"/>
    </source>
</evidence>
<evidence type="ECO:0000259" key="9">
    <source>
        <dbReference type="PROSITE" id="PS50125"/>
    </source>
</evidence>
<accession>A0ABQ9FVH6</accession>
<dbReference type="CDD" id="cd07302">
    <property type="entry name" value="CHD"/>
    <property type="match status" value="1"/>
</dbReference>
<evidence type="ECO:0000256" key="5">
    <source>
        <dbReference type="ARBA" id="ARBA00023136"/>
    </source>
</evidence>
<evidence type="ECO:0000256" key="7">
    <source>
        <dbReference type="RuleBase" id="RU000405"/>
    </source>
</evidence>
<reference evidence="10 11" key="1">
    <citation type="submission" date="2022-12" db="EMBL/GenBank/DDBJ databases">
        <title>Chromosome-level genome of Tegillarca granosa.</title>
        <authorList>
            <person name="Kim J."/>
        </authorList>
    </citation>
    <scope>NUCLEOTIDE SEQUENCE [LARGE SCALE GENOMIC DNA]</scope>
    <source>
        <strain evidence="10">Teg-2019</strain>
        <tissue evidence="10">Adductor muscle</tissue>
    </source>
</reference>
<dbReference type="InterPro" id="IPR029787">
    <property type="entry name" value="Nucleotide_cyclase"/>
</dbReference>
<dbReference type="Pfam" id="PF08376">
    <property type="entry name" value="NIT"/>
    <property type="match status" value="1"/>
</dbReference>
<keyword evidence="6 7" id="KW-0456">Lyase</keyword>
<comment type="similarity">
    <text evidence="7">Belongs to the adenylyl cyclase class-4/guanylyl cyclase family.</text>
</comment>
<keyword evidence="3" id="KW-0547">Nucleotide-binding</keyword>
<protein>
    <recommendedName>
        <fullName evidence="9">Guanylate cyclase domain-containing protein</fullName>
    </recommendedName>
</protein>
<keyword evidence="4 8" id="KW-1133">Transmembrane helix</keyword>
<feature type="domain" description="Guanylate cyclase" evidence="9">
    <location>
        <begin position="409"/>
        <end position="539"/>
    </location>
</feature>
<organism evidence="10 11">
    <name type="scientific">Tegillarca granosa</name>
    <name type="common">Malaysian cockle</name>
    <name type="synonym">Anadara granosa</name>
    <dbReference type="NCBI Taxonomy" id="220873"/>
    <lineage>
        <taxon>Eukaryota</taxon>
        <taxon>Metazoa</taxon>
        <taxon>Spiralia</taxon>
        <taxon>Lophotrochozoa</taxon>
        <taxon>Mollusca</taxon>
        <taxon>Bivalvia</taxon>
        <taxon>Autobranchia</taxon>
        <taxon>Pteriomorphia</taxon>
        <taxon>Arcoida</taxon>
        <taxon>Arcoidea</taxon>
        <taxon>Arcidae</taxon>
        <taxon>Tegillarca</taxon>
    </lineage>
</organism>